<comment type="caution">
    <text evidence="1">The sequence shown here is derived from an EMBL/GenBank/DDBJ whole genome shotgun (WGS) entry which is preliminary data.</text>
</comment>
<accession>A0AAD3T2D6</accession>
<dbReference type="EMBL" id="BSYO01000024">
    <property type="protein sequence ID" value="GMH22383.1"/>
    <property type="molecule type" value="Genomic_DNA"/>
</dbReference>
<reference evidence="1" key="1">
    <citation type="submission" date="2023-05" db="EMBL/GenBank/DDBJ databases">
        <title>Nepenthes gracilis genome sequencing.</title>
        <authorList>
            <person name="Fukushima K."/>
        </authorList>
    </citation>
    <scope>NUCLEOTIDE SEQUENCE</scope>
    <source>
        <strain evidence="1">SING2019-196</strain>
    </source>
</reference>
<keyword evidence="2" id="KW-1185">Reference proteome</keyword>
<protein>
    <submittedName>
        <fullName evidence="1">Uncharacterized protein</fullName>
    </submittedName>
</protein>
<evidence type="ECO:0000313" key="2">
    <source>
        <dbReference type="Proteomes" id="UP001279734"/>
    </source>
</evidence>
<dbReference type="Proteomes" id="UP001279734">
    <property type="component" value="Unassembled WGS sequence"/>
</dbReference>
<sequence>MVFCVGGQGFSALISIDGIGDSVPSDSSEGQPFQVLRSSESATSLTDLFVVRWPISGSGALHRAIIGCTASSTC</sequence>
<name>A0AAD3T2D6_NEPGR</name>
<evidence type="ECO:0000313" key="1">
    <source>
        <dbReference type="EMBL" id="GMH22383.1"/>
    </source>
</evidence>
<gene>
    <name evidence="1" type="ORF">Nepgr_024226</name>
</gene>
<proteinExistence type="predicted"/>
<dbReference type="AlphaFoldDB" id="A0AAD3T2D6"/>
<organism evidence="1 2">
    <name type="scientific">Nepenthes gracilis</name>
    <name type="common">Slender pitcher plant</name>
    <dbReference type="NCBI Taxonomy" id="150966"/>
    <lineage>
        <taxon>Eukaryota</taxon>
        <taxon>Viridiplantae</taxon>
        <taxon>Streptophyta</taxon>
        <taxon>Embryophyta</taxon>
        <taxon>Tracheophyta</taxon>
        <taxon>Spermatophyta</taxon>
        <taxon>Magnoliopsida</taxon>
        <taxon>eudicotyledons</taxon>
        <taxon>Gunneridae</taxon>
        <taxon>Pentapetalae</taxon>
        <taxon>Caryophyllales</taxon>
        <taxon>Nepenthaceae</taxon>
        <taxon>Nepenthes</taxon>
    </lineage>
</organism>